<accession>A0A927APT3</accession>
<proteinExistence type="predicted"/>
<evidence type="ECO:0000256" key="1">
    <source>
        <dbReference type="SAM" id="Phobius"/>
    </source>
</evidence>
<evidence type="ECO:0000313" key="4">
    <source>
        <dbReference type="Proteomes" id="UP000598820"/>
    </source>
</evidence>
<feature type="domain" description="Neutral/alkaline non-lysosomal ceramidase N-terminal" evidence="2">
    <location>
        <begin position="72"/>
        <end position="258"/>
    </location>
</feature>
<evidence type="ECO:0000313" key="3">
    <source>
        <dbReference type="EMBL" id="MBD2699013.1"/>
    </source>
</evidence>
<feature type="transmembrane region" description="Helical" evidence="1">
    <location>
        <begin position="12"/>
        <end position="36"/>
    </location>
</feature>
<keyword evidence="4" id="KW-1185">Reference proteome</keyword>
<keyword evidence="1" id="KW-1133">Transmembrane helix</keyword>
<dbReference type="InterPro" id="IPR031329">
    <property type="entry name" value="NEUT/ALK_ceramidase_N"/>
</dbReference>
<dbReference type="EMBL" id="JACWZY010000001">
    <property type="protein sequence ID" value="MBD2699013.1"/>
    <property type="molecule type" value="Genomic_DNA"/>
</dbReference>
<dbReference type="RefSeq" id="WP_190884880.1">
    <property type="nucleotide sequence ID" value="NZ_JACWZY010000001.1"/>
</dbReference>
<keyword evidence="1" id="KW-0472">Membrane</keyword>
<dbReference type="Pfam" id="PF04734">
    <property type="entry name" value="Ceramidase_alk"/>
    <property type="match status" value="1"/>
</dbReference>
<evidence type="ECO:0000259" key="2">
    <source>
        <dbReference type="Pfam" id="PF04734"/>
    </source>
</evidence>
<keyword evidence="1" id="KW-0812">Transmembrane</keyword>
<name>A0A927APT3_9BACT</name>
<dbReference type="AlphaFoldDB" id="A0A927APT3"/>
<reference evidence="3" key="1">
    <citation type="submission" date="2020-09" db="EMBL/GenBank/DDBJ databases">
        <authorList>
            <person name="Kim M.K."/>
        </authorList>
    </citation>
    <scope>NUCLEOTIDE SEQUENCE</scope>
    <source>
        <strain evidence="3">BT702</strain>
    </source>
</reference>
<dbReference type="Proteomes" id="UP000598820">
    <property type="component" value="Unassembled WGS sequence"/>
</dbReference>
<sequence length="460" mass="50495">MANKQRKGIKRVFSIVLKVLLGLVVFILLFLAVSLAPVDDTPYQQMPYYVQTKQRLVQLPASPAAKTGIQAGWAKANITPPYTTPTGGYGVRRGKHWHVVSDSIFARAIVLNNGNEPVAVVGLDLLITPPTVAEALKKRLPEVGLRWENVYIGAIHSHNSVGGWAPGLVGQLIAGGYDEKIVTRITDGVLDAIRKAQANVAPVQIGYGQIDATDHIYNRIGKSGPTRPLDGNVRLLKLQKASGESALLCSFAGHATLFDGGNGDYLSRDYPGSLVDRLEKKSASFAVFLAGAVGSTGPESRGVTDFQEIRNYAGDLAARIERTVPKIQIKSDSTLAMLTLPLGLREPHPRVIGNWRVRPWLFYAIYGDYPSELKALRIGNNVLLGTPCDYSGEFVTDFAPLARQKNVNLFITSFDGGYIGYVTPDAYYDRPTYETRDMNWFGPYNGAYFEEMMMELLKKI</sequence>
<gene>
    <name evidence="3" type="ORF">IC229_00075</name>
</gene>
<organism evidence="3 4">
    <name type="scientific">Spirosoma profusum</name>
    <dbReference type="NCBI Taxonomy" id="2771354"/>
    <lineage>
        <taxon>Bacteria</taxon>
        <taxon>Pseudomonadati</taxon>
        <taxon>Bacteroidota</taxon>
        <taxon>Cytophagia</taxon>
        <taxon>Cytophagales</taxon>
        <taxon>Cytophagaceae</taxon>
        <taxon>Spirosoma</taxon>
    </lineage>
</organism>
<comment type="caution">
    <text evidence="3">The sequence shown here is derived from an EMBL/GenBank/DDBJ whole genome shotgun (WGS) entry which is preliminary data.</text>
</comment>
<protein>
    <submittedName>
        <fullName evidence="3">Neutral/alkaline non-lysosomal ceramidase N-terminal domain-containing protein</fullName>
    </submittedName>
</protein>